<evidence type="ECO:0000256" key="1">
    <source>
        <dbReference type="SAM" id="Phobius"/>
    </source>
</evidence>
<gene>
    <name evidence="2" type="ORF">L485_03595</name>
</gene>
<dbReference type="PATRIC" id="fig|1114964.3.peg.682"/>
<organism evidence="2 3">
    <name type="scientific">Sphingobium baderi LL03</name>
    <dbReference type="NCBI Taxonomy" id="1114964"/>
    <lineage>
        <taxon>Bacteria</taxon>
        <taxon>Pseudomonadati</taxon>
        <taxon>Pseudomonadota</taxon>
        <taxon>Alphaproteobacteria</taxon>
        <taxon>Sphingomonadales</taxon>
        <taxon>Sphingomonadaceae</taxon>
        <taxon>Sphingobium</taxon>
    </lineage>
</organism>
<feature type="transmembrane region" description="Helical" evidence="1">
    <location>
        <begin position="31"/>
        <end position="49"/>
    </location>
</feature>
<reference evidence="2 3" key="1">
    <citation type="journal article" date="2013" name="Genome Announc.">
        <title>Draft Genome Sequence of a Hexachlorocyclohexane-Degrading Bacterium, Sphingobium baderi Strain LL03T.</title>
        <authorList>
            <person name="Kaur J."/>
            <person name="Verma H."/>
            <person name="Tripathi C."/>
            <person name="Khurana J.P."/>
            <person name="Lal R."/>
        </authorList>
    </citation>
    <scope>NUCLEOTIDE SEQUENCE [LARGE SCALE GENOMIC DNA]</scope>
    <source>
        <strain evidence="2 3">LL03</strain>
    </source>
</reference>
<keyword evidence="1" id="KW-1133">Transmembrane helix</keyword>
<keyword evidence="3" id="KW-1185">Reference proteome</keyword>
<evidence type="ECO:0000313" key="3">
    <source>
        <dbReference type="Proteomes" id="UP000015524"/>
    </source>
</evidence>
<sequence length="150" mass="16822">MLSRLDVWLGTTLFHPPIILVCQLTRQSQYALYRALWFFAACHATYYGLTAEKGLVFSVFMWGWVVATLVNATLYPDRPARSSGFFRGIFWIFFLSGAAFVPLTGTVTDGTVRALIVLFAEYAATIKTIPPRRKTLGSFSGKRKNSPSVR</sequence>
<evidence type="ECO:0000313" key="2">
    <source>
        <dbReference type="EMBL" id="EQB04691.1"/>
    </source>
</evidence>
<dbReference type="EMBL" id="ATIB01000031">
    <property type="protein sequence ID" value="EQB04691.1"/>
    <property type="molecule type" value="Genomic_DNA"/>
</dbReference>
<comment type="caution">
    <text evidence="2">The sequence shown here is derived from an EMBL/GenBank/DDBJ whole genome shotgun (WGS) entry which is preliminary data.</text>
</comment>
<keyword evidence="1" id="KW-0812">Transmembrane</keyword>
<keyword evidence="1" id="KW-0472">Membrane</keyword>
<name>T0GLI1_9SPHN</name>
<dbReference type="Proteomes" id="UP000015524">
    <property type="component" value="Unassembled WGS sequence"/>
</dbReference>
<proteinExistence type="predicted"/>
<dbReference type="RefSeq" id="WP_021243678.1">
    <property type="nucleotide sequence ID" value="NZ_ATIB01000031.1"/>
</dbReference>
<protein>
    <submittedName>
        <fullName evidence="2">Uncharacterized protein</fullName>
    </submittedName>
</protein>
<feature type="transmembrane region" description="Helical" evidence="1">
    <location>
        <begin position="55"/>
        <end position="76"/>
    </location>
</feature>
<dbReference type="eggNOG" id="ENOG50324UG">
    <property type="taxonomic scope" value="Bacteria"/>
</dbReference>
<feature type="transmembrane region" description="Helical" evidence="1">
    <location>
        <begin position="88"/>
        <end position="105"/>
    </location>
</feature>
<dbReference type="AlphaFoldDB" id="T0GLI1"/>
<accession>T0GLI1</accession>